<sequence>MESKNYSWQRFWCLSEDNLRLDNEGFLPDPENDYERYYNPNLVTLDDISHIPCLILLGEAGIGKTTTMKAEYEKLKAQIEQSEDTCLWFDLRYSANNSSSNYVFNHHIFKIWENGTHKLHLFLDSLDEGLLALNTIDLILEQEIDQLFCDRLYFRITCRTADWSRILTKKFQEKWGKDNTKIYHLCPLRRKDVIEALNKREIETEPFFQELFLKEIVPFATQPITFKLLLNIYKENYQFPNSKKDLYFEGCLMLCTETHNPYRLKSEFKGKLSKEKRLIIAGRIAMITIFANKVAIWTNHDSTDKPDSDITIDELCIGQETINQQEFDVTRECIEEVLSISGLFSSKGTNRLGFAHKTYAEFLAAWYLNQHQISLPQIMSLIVAPEDAERKLIPQLHQTCAWLSSMRKDVLEKIIETDPDVVLKGDISDDNQLRKRIVDKLIKLYEEEKLFDPHFTNSFQSHKLNHPQLAEQLRPYIQDKNKSKNVRREAINIARRCQITELQNDLVQLILDKSESIDLRVKSCACISIIGNREARAKLKPLVMEDLPEDTDDGLKFSILEALWTEEHPNLTAQELFSALTPPKQSYMIGSYHTFISSKLICHLDLKDLVIALDWVKKQGVRYDLSGSLSIRELADKILLKAWENFDDPEIVKCFAQIALIQWNQPQNLILDHEKSEVFREEFEKNNDKRRKLIEQFVLIVPESINDIGYKFGYFRGNNDQASFLEKDIFWLIEKIEKNQDESIQKIYIDLIEHNFYKSNPKNVVLINAICSMYQDYKKANINSIFTDKFSIHFEAIDLDSEQGKKAKSFYYKYEKDKKKLQNINPLKLSPSERILMCVEEIELGNIAYWTSLCREMSLLYNTSPYGHDFKLNLMELPGWKNADDSTKKRIIESAKKYILEKENLNYDWIDTNQVNLLAIAGCKALYLLLNTEPDFVEQLDSSIWQKWASIVIAYPSAFIETNTDKQQYGQLVYLAYSNAKNKSIETLIKLIDIKNRESEYLSIINKFKNCWDDKLKSVILKIIKDSQLKPKSLEILCQELIKHSCSEVIEFINSLIRTFYPPTNQEEKDKILTATKLLINDVLSKYQDSEGWELVWQIIQQDAQFGREIVENLHYSSNREFDLNLTETQLADFYIWLVQQYPYHEDPIYFGSIVGVRDQVISLRNHVLSQLRDTKTSQGCQEIERIIGVFPKLSWLKQYLYDAQKNVRLNSWQPPTPKQLFQLIGDSRKYLVNDGNQLLDVLIESLQRLEDKLQGENPAVRDIWDKTKSKPLLWKPVNENEFSDYVKRFLDQDLDLKQKGIIANREVELRPSQGNAKGERTDIHIDAIIKSNGKIYDCITVIIEVKGCWHEELNEAMETQLVDRYLKDNTCKHGLYLIGWFNCPQWDNGDYRKKDAYRLNMTLEEAKAKFTQEAKDLSVSGVNVKAFVLNTALR</sequence>
<name>A0A844GWL6_9CHRO</name>
<proteinExistence type="predicted"/>
<dbReference type="InterPro" id="IPR027417">
    <property type="entry name" value="P-loop_NTPase"/>
</dbReference>
<gene>
    <name evidence="1" type="ORF">GGC33_10895</name>
</gene>
<evidence type="ECO:0000313" key="1">
    <source>
        <dbReference type="EMBL" id="MTF39431.1"/>
    </source>
</evidence>
<comment type="caution">
    <text evidence="1">The sequence shown here is derived from an EMBL/GenBank/DDBJ whole genome shotgun (WGS) entry which is preliminary data.</text>
</comment>
<evidence type="ECO:0000313" key="2">
    <source>
        <dbReference type="Proteomes" id="UP000437131"/>
    </source>
</evidence>
<reference evidence="1 2" key="1">
    <citation type="submission" date="2019-11" db="EMBL/GenBank/DDBJ databases">
        <title>Isolation of a new High Light Tolerant Cyanobacteria.</title>
        <authorList>
            <person name="Dobson Z."/>
            <person name="Vaughn N."/>
            <person name="Vaughn M."/>
            <person name="Fromme P."/>
            <person name="Mazor Y."/>
        </authorList>
    </citation>
    <scope>NUCLEOTIDE SEQUENCE [LARGE SCALE GENOMIC DNA]</scope>
    <source>
        <strain evidence="1 2">0216</strain>
    </source>
</reference>
<protein>
    <recommendedName>
        <fullName evidence="3">NACHT domain-containing protein</fullName>
    </recommendedName>
</protein>
<accession>A0A844GWL6</accession>
<evidence type="ECO:0008006" key="3">
    <source>
        <dbReference type="Google" id="ProtNLM"/>
    </source>
</evidence>
<dbReference type="EMBL" id="WMIA01000012">
    <property type="protein sequence ID" value="MTF39431.1"/>
    <property type="molecule type" value="Genomic_DNA"/>
</dbReference>
<dbReference type="SUPFAM" id="SSF52540">
    <property type="entry name" value="P-loop containing nucleoside triphosphate hydrolases"/>
    <property type="match status" value="1"/>
</dbReference>
<dbReference type="RefSeq" id="WP_155084025.1">
    <property type="nucleotide sequence ID" value="NZ_WMIA01000012.1"/>
</dbReference>
<dbReference type="Proteomes" id="UP000437131">
    <property type="component" value="Unassembled WGS sequence"/>
</dbReference>
<organism evidence="1 2">
    <name type="scientific">Cyanobacterium aponinum 0216</name>
    <dbReference type="NCBI Taxonomy" id="2676140"/>
    <lineage>
        <taxon>Bacteria</taxon>
        <taxon>Bacillati</taxon>
        <taxon>Cyanobacteriota</taxon>
        <taxon>Cyanophyceae</taxon>
        <taxon>Oscillatoriophycideae</taxon>
        <taxon>Chroococcales</taxon>
        <taxon>Geminocystaceae</taxon>
        <taxon>Cyanobacterium</taxon>
    </lineage>
</organism>